<accession>A0A081NWR9</accession>
<evidence type="ECO:0000313" key="1">
    <source>
        <dbReference type="EMBL" id="KEQ22892.1"/>
    </source>
</evidence>
<name>A0A081NWR9_9BACL</name>
<protein>
    <recommendedName>
        <fullName evidence="3">DNA-binding protein</fullName>
    </recommendedName>
</protein>
<organism evidence="1 2">
    <name type="scientific">Paenibacillus tyrfis</name>
    <dbReference type="NCBI Taxonomy" id="1501230"/>
    <lineage>
        <taxon>Bacteria</taxon>
        <taxon>Bacillati</taxon>
        <taxon>Bacillota</taxon>
        <taxon>Bacilli</taxon>
        <taxon>Bacillales</taxon>
        <taxon>Paenibacillaceae</taxon>
        <taxon>Paenibacillus</taxon>
    </lineage>
</organism>
<dbReference type="Proteomes" id="UP000028123">
    <property type="component" value="Unassembled WGS sequence"/>
</dbReference>
<evidence type="ECO:0008006" key="3">
    <source>
        <dbReference type="Google" id="ProtNLM"/>
    </source>
</evidence>
<dbReference type="SUPFAM" id="SSF48452">
    <property type="entry name" value="TPR-like"/>
    <property type="match status" value="1"/>
</dbReference>
<gene>
    <name evidence="1" type="ORF">ET33_21355</name>
</gene>
<dbReference type="InterPro" id="IPR011990">
    <property type="entry name" value="TPR-like_helical_dom_sf"/>
</dbReference>
<dbReference type="EMBL" id="JNVM01000031">
    <property type="protein sequence ID" value="KEQ22892.1"/>
    <property type="molecule type" value="Genomic_DNA"/>
</dbReference>
<evidence type="ECO:0000313" key="2">
    <source>
        <dbReference type="Proteomes" id="UP000028123"/>
    </source>
</evidence>
<dbReference type="eggNOG" id="COG0457">
    <property type="taxonomic scope" value="Bacteria"/>
</dbReference>
<comment type="caution">
    <text evidence="1">The sequence shown here is derived from an EMBL/GenBank/DDBJ whole genome shotgun (WGS) entry which is preliminary data.</text>
</comment>
<dbReference type="AlphaFoldDB" id="A0A081NWR9"/>
<dbReference type="OrthoDB" id="2548655at2"/>
<reference evidence="1 2" key="1">
    <citation type="submission" date="2014-06" db="EMBL/GenBank/DDBJ databases">
        <title>Draft genome sequence of Paenibacillus sp. MSt1.</title>
        <authorList>
            <person name="Aw Y.K."/>
            <person name="Ong K.S."/>
            <person name="Gan H.M."/>
            <person name="Lee S.M."/>
        </authorList>
    </citation>
    <scope>NUCLEOTIDE SEQUENCE [LARGE SCALE GENOMIC DNA]</scope>
    <source>
        <strain evidence="1 2">MSt1</strain>
    </source>
</reference>
<keyword evidence="2" id="KW-1185">Reference proteome</keyword>
<proteinExistence type="predicted"/>
<sequence length="344" mass="40241">MVNVGGGLGAEIKDHLFYAAEHLFEEEKKAEAAPLYRYIIDRETDHNDQRCLLCEFRLFQCLVGVSSEGNKEALERFEPSYSRLHEGLRLEAIFWMANVYYSLGDWNKVERYGNELHDLAQNVYEKLKKEKYVKNLHTERDLVVYLGHGLRIKGFVLTMQGRYEEAKKYVAAYSDLGWVEFLDETGKKEVERFRTWSQGNMYALELKTGNEKALHEYIDFLQRHPTEFLGGAKTIIEAANKFSFNVDDIMETLVQKLPSVDSEVSFVDGTQLFHFWYEKAVYSFKKNRLIAGIDELLYALFMARVMKYYMGFEKCTTLFRKHGDYATEQQKLGYKHIIEGVFDL</sequence>